<sequence length="295" mass="31524">MVNQYHVKIKIHAYLFSPFFWGEGVKKDQNVMAIHSSLAAANRSEVMYLSPPLGNTVTIIFPLLSSRAATFKQAARLAPEEMPTSRPSSLASLRAPAIASSVVTVTASSMTEVSSTSGMNPGPIPWILWLPGSPPETTGLSAGSTQMTLTLGFCVLRYLPTPDTVPPEPEPATNMSTLPAVSFQISGPVHLTCASGFALLENWSRTCTLGSSFLSSSTLAVMPGNPRDGSALAKRKDESCRECSAVPPLCSTQLITWQPLAAQHVIPVTYSSAPMYVSRICLSSEYWPGMTATNL</sequence>
<reference evidence="1" key="1">
    <citation type="journal article" date="2009" name="PLoS Genet.">
        <title>Sequencing, mapping, and analysis of 27,455 maize full-length cDNAs.</title>
        <authorList>
            <person name="Soderlund C."/>
            <person name="Descour A."/>
            <person name="Kudrna D."/>
            <person name="Bomhoff M."/>
            <person name="Boyd L."/>
            <person name="Currie J."/>
            <person name="Angelova A."/>
            <person name="Collura K."/>
            <person name="Wissotski M."/>
            <person name="Ashley E."/>
            <person name="Morrow D."/>
            <person name="Fernandes J."/>
            <person name="Walbot V."/>
            <person name="Yu Y."/>
        </authorList>
    </citation>
    <scope>NUCLEOTIDE SEQUENCE</scope>
    <source>
        <strain evidence="1">B73</strain>
    </source>
</reference>
<accession>C4J584</accession>
<dbReference type="EMBL" id="BT085981">
    <property type="protein sequence ID" value="ACR36334.1"/>
    <property type="molecule type" value="mRNA"/>
</dbReference>
<name>C4J584_MAIZE</name>
<dbReference type="AlphaFoldDB" id="C4J584"/>
<organism evidence="1">
    <name type="scientific">Zea mays</name>
    <name type="common">Maize</name>
    <dbReference type="NCBI Taxonomy" id="4577"/>
    <lineage>
        <taxon>Eukaryota</taxon>
        <taxon>Viridiplantae</taxon>
        <taxon>Streptophyta</taxon>
        <taxon>Embryophyta</taxon>
        <taxon>Tracheophyta</taxon>
        <taxon>Spermatophyta</taxon>
        <taxon>Magnoliopsida</taxon>
        <taxon>Liliopsida</taxon>
        <taxon>Poales</taxon>
        <taxon>Poaceae</taxon>
        <taxon>PACMAD clade</taxon>
        <taxon>Panicoideae</taxon>
        <taxon>Andropogonodae</taxon>
        <taxon>Andropogoneae</taxon>
        <taxon>Tripsacinae</taxon>
        <taxon>Zea</taxon>
    </lineage>
</organism>
<protein>
    <submittedName>
        <fullName evidence="1">Uncharacterized protein</fullName>
    </submittedName>
</protein>
<reference evidence="1" key="2">
    <citation type="submission" date="2012-06" db="EMBL/GenBank/DDBJ databases">
        <authorList>
            <person name="Yu Y."/>
            <person name="Currie J."/>
            <person name="Lomeli R."/>
            <person name="Angelova A."/>
            <person name="Collura K."/>
            <person name="Wissotski M."/>
            <person name="Campos D."/>
            <person name="Kudrna D."/>
            <person name="Golser W."/>
            <person name="Ashely E."/>
            <person name="Descour A."/>
            <person name="Fernandes J."/>
            <person name="Soderlund C."/>
            <person name="Walbot V."/>
        </authorList>
    </citation>
    <scope>NUCLEOTIDE SEQUENCE</scope>
    <source>
        <strain evidence="1">B73</strain>
    </source>
</reference>
<evidence type="ECO:0000313" key="1">
    <source>
        <dbReference type="EMBL" id="ACR36334.1"/>
    </source>
</evidence>
<proteinExistence type="evidence at transcript level"/>